<dbReference type="RefSeq" id="WP_138838546.1">
    <property type="nucleotide sequence ID" value="NZ_VCNI01000003.1"/>
</dbReference>
<protein>
    <submittedName>
        <fullName evidence="1">GTPase</fullName>
    </submittedName>
</protein>
<sequence>MKKKSTQLIFVYNANSGSRNAILDSMHKVFSPSTYQCNLCDITFGLVSENKEWKKFREESVLQMDFLHKDEFVQHMDNHFAKKYSLPIVLVKENEALQVLVETEELNQLGSAKELIDLIQKRT</sequence>
<accession>A0ABY2WH56</accession>
<comment type="caution">
    <text evidence="1">The sequence shown here is derived from an EMBL/GenBank/DDBJ whole genome shotgun (WGS) entry which is preliminary data.</text>
</comment>
<evidence type="ECO:0000313" key="2">
    <source>
        <dbReference type="Proteomes" id="UP000751614"/>
    </source>
</evidence>
<organism evidence="1 2">
    <name type="scientific">Flagellimonas algicola</name>
    <dbReference type="NCBI Taxonomy" id="2583815"/>
    <lineage>
        <taxon>Bacteria</taxon>
        <taxon>Pseudomonadati</taxon>
        <taxon>Bacteroidota</taxon>
        <taxon>Flavobacteriia</taxon>
        <taxon>Flavobacteriales</taxon>
        <taxon>Flavobacteriaceae</taxon>
        <taxon>Flagellimonas</taxon>
    </lineage>
</organism>
<proteinExistence type="predicted"/>
<keyword evidence="2" id="KW-1185">Reference proteome</keyword>
<name>A0ABY2WH56_9FLAO</name>
<reference evidence="1 2" key="1">
    <citation type="submission" date="2019-05" db="EMBL/GenBank/DDBJ databases">
        <title>Flagellimonas sp. AsT0115, sp. nov., isolated from a marine red algae, Asparagopsis taxiformis.</title>
        <authorList>
            <person name="Kim J."/>
            <person name="Jeong S.E."/>
            <person name="Jeon C.O."/>
        </authorList>
    </citation>
    <scope>NUCLEOTIDE SEQUENCE [LARGE SCALE GENOMIC DNA]</scope>
    <source>
        <strain evidence="1 2">AsT0115</strain>
    </source>
</reference>
<dbReference type="EMBL" id="VCNI01000003">
    <property type="protein sequence ID" value="TMU50914.1"/>
    <property type="molecule type" value="Genomic_DNA"/>
</dbReference>
<evidence type="ECO:0000313" key="1">
    <source>
        <dbReference type="EMBL" id="TMU50914.1"/>
    </source>
</evidence>
<dbReference type="Proteomes" id="UP000751614">
    <property type="component" value="Unassembled WGS sequence"/>
</dbReference>
<gene>
    <name evidence="1" type="ORF">FGG15_16965</name>
</gene>